<dbReference type="PANTHER" id="PTHR11952">
    <property type="entry name" value="UDP- GLUCOSE PYROPHOSPHORYLASE"/>
    <property type="match status" value="1"/>
</dbReference>
<dbReference type="InterPro" id="IPR002618">
    <property type="entry name" value="UDPGP_fam"/>
</dbReference>
<evidence type="ECO:0000256" key="2">
    <source>
        <dbReference type="ARBA" id="ARBA00010401"/>
    </source>
</evidence>
<accession>L2GMS3</accession>
<protein>
    <recommendedName>
        <fullName evidence="3">UDP-N-acetylglucosamine diphosphorylase</fullName>
        <ecNumber evidence="3">2.7.7.23</ecNumber>
    </recommendedName>
</protein>
<keyword evidence="8" id="KW-1185">Reference proteome</keyword>
<dbReference type="Pfam" id="PF01704">
    <property type="entry name" value="UDPGP"/>
    <property type="match status" value="1"/>
</dbReference>
<dbReference type="STRING" id="993615.L2GMS3"/>
<keyword evidence="4" id="KW-0808">Transferase</keyword>
<name>L2GMS3_VITCO</name>
<evidence type="ECO:0000313" key="8">
    <source>
        <dbReference type="Proteomes" id="UP000011082"/>
    </source>
</evidence>
<dbReference type="Proteomes" id="UP000011082">
    <property type="component" value="Unassembled WGS sequence"/>
</dbReference>
<reference evidence="8" key="1">
    <citation type="submission" date="2011-05" db="EMBL/GenBank/DDBJ databases">
        <title>The genome sequence of Vittaforma corneae strain ATCC 50505.</title>
        <authorList>
            <consortium name="The Broad Institute Genome Sequencing Platform"/>
            <person name="Cuomo C."/>
            <person name="Didier E."/>
            <person name="Bowers L."/>
            <person name="Young S.K."/>
            <person name="Zeng Q."/>
            <person name="Gargeya S."/>
            <person name="Fitzgerald M."/>
            <person name="Haas B."/>
            <person name="Abouelleil A."/>
            <person name="Alvarado L."/>
            <person name="Arachchi H.M."/>
            <person name="Berlin A."/>
            <person name="Chapman S.B."/>
            <person name="Gearin G."/>
            <person name="Goldberg J."/>
            <person name="Griggs A."/>
            <person name="Gujja S."/>
            <person name="Hansen M."/>
            <person name="Heiman D."/>
            <person name="Howarth C."/>
            <person name="Larimer J."/>
            <person name="Lui A."/>
            <person name="MacDonald P.J.P."/>
            <person name="McCowen C."/>
            <person name="Montmayeur A."/>
            <person name="Murphy C."/>
            <person name="Neiman D."/>
            <person name="Pearson M."/>
            <person name="Priest M."/>
            <person name="Roberts A."/>
            <person name="Saif S."/>
            <person name="Shea T."/>
            <person name="Sisk P."/>
            <person name="Stolte C."/>
            <person name="Sykes S."/>
            <person name="Wortman J."/>
            <person name="Nusbaum C."/>
            <person name="Birren B."/>
        </authorList>
    </citation>
    <scope>NUCLEOTIDE SEQUENCE [LARGE SCALE GENOMIC DNA]</scope>
    <source>
        <strain evidence="8">ATCC 50505</strain>
    </source>
</reference>
<evidence type="ECO:0000256" key="3">
    <source>
        <dbReference type="ARBA" id="ARBA00012457"/>
    </source>
</evidence>
<dbReference type="OMA" id="SHGVIEY"/>
<comment type="similarity">
    <text evidence="2">Belongs to the UDPGP type 1 family.</text>
</comment>
<evidence type="ECO:0000256" key="5">
    <source>
        <dbReference type="ARBA" id="ARBA00022695"/>
    </source>
</evidence>
<sequence>MIPLSDKDIISPYNEDGNLNKQGEELFNEGVKVLTGGRKLGVVILSGGEGTRLGLTYPKGLFQIEGATLFEWHLKRLQCLYEKYKCELYLFIMTSDSTDKQVKEFFANKNYTFIKGIEIFKQSGIEALDMKTRQSLCRDGKVIMNPVGNGDFFDAIKKAQLRTKVEAFNVISVDNVLANILDEVYVGAFYKYNFETLSKAVKAMPNESVGAFFRDGEHIKIEEYSEAKARNGNNVYGNICNHLFTRAFVERVSEQKLPLHEAFKKIPFTNEKGMLVKPASPNGIKREKFIFDSFEFTTKNGVLSVPRNHEFSPLKNSAESPADNPVTCAAAIKNYRLKSNYKLKSKSKVATAKV</sequence>
<evidence type="ECO:0000256" key="6">
    <source>
        <dbReference type="ARBA" id="ARBA00048493"/>
    </source>
</evidence>
<dbReference type="RefSeq" id="XP_007604786.1">
    <property type="nucleotide sequence ID" value="XM_007604724.1"/>
</dbReference>
<dbReference type="InterPro" id="IPR039741">
    <property type="entry name" value="UDP-sugar_pyrophosphorylase"/>
</dbReference>
<evidence type="ECO:0000256" key="4">
    <source>
        <dbReference type="ARBA" id="ARBA00022679"/>
    </source>
</evidence>
<dbReference type="Gene3D" id="3.90.550.10">
    <property type="entry name" value="Spore Coat Polysaccharide Biosynthesis Protein SpsA, Chain A"/>
    <property type="match status" value="1"/>
</dbReference>
<comment type="pathway">
    <text evidence="1">Nucleotide-sugar biosynthesis; UDP-N-acetyl-alpha-D-glucosamine biosynthesis; UDP-N-acetyl-alpha-D-glucosamine from N-acetyl-alpha-D-glucosamine 1-phosphate: step 1/1.</text>
</comment>
<keyword evidence="5" id="KW-0548">Nucleotidyltransferase</keyword>
<dbReference type="PANTHER" id="PTHR11952:SF2">
    <property type="entry name" value="LD24639P"/>
    <property type="match status" value="1"/>
</dbReference>
<dbReference type="SUPFAM" id="SSF53448">
    <property type="entry name" value="Nucleotide-diphospho-sugar transferases"/>
    <property type="match status" value="1"/>
</dbReference>
<dbReference type="EC" id="2.7.7.23" evidence="3"/>
<dbReference type="GeneID" id="19882051"/>
<gene>
    <name evidence="7" type="ORF">VICG_01340</name>
</gene>
<organism evidence="7 8">
    <name type="scientific">Vittaforma corneae (strain ATCC 50505)</name>
    <name type="common">Microsporidian parasite</name>
    <name type="synonym">Nosema corneum</name>
    <dbReference type="NCBI Taxonomy" id="993615"/>
    <lineage>
        <taxon>Eukaryota</taxon>
        <taxon>Fungi</taxon>
        <taxon>Fungi incertae sedis</taxon>
        <taxon>Microsporidia</taxon>
        <taxon>Nosematidae</taxon>
        <taxon>Vittaforma</taxon>
    </lineage>
</organism>
<dbReference type="GO" id="GO:0003977">
    <property type="term" value="F:UDP-N-acetylglucosamine diphosphorylase activity"/>
    <property type="evidence" value="ECO:0007669"/>
    <property type="project" value="UniProtKB-EC"/>
</dbReference>
<dbReference type="HOGENOM" id="CLU_025603_1_1_1"/>
<dbReference type="AlphaFoldDB" id="L2GMS3"/>
<dbReference type="FunCoup" id="L2GMS3">
    <property type="interactions" value="47"/>
</dbReference>
<dbReference type="InParanoid" id="L2GMS3"/>
<dbReference type="VEuPathDB" id="MicrosporidiaDB:VICG_01340"/>
<proteinExistence type="inferred from homology"/>
<evidence type="ECO:0000256" key="1">
    <source>
        <dbReference type="ARBA" id="ARBA00005208"/>
    </source>
</evidence>
<evidence type="ECO:0000313" key="7">
    <source>
        <dbReference type="EMBL" id="ELA41592.1"/>
    </source>
</evidence>
<dbReference type="InterPro" id="IPR029044">
    <property type="entry name" value="Nucleotide-diphossugar_trans"/>
</dbReference>
<dbReference type="EMBL" id="JH370141">
    <property type="protein sequence ID" value="ELA41592.1"/>
    <property type="molecule type" value="Genomic_DNA"/>
</dbReference>
<comment type="catalytic activity">
    <reaction evidence="6">
        <text>N-acetyl-alpha-D-glucosamine 1-phosphate + UTP + H(+) = UDP-N-acetyl-alpha-D-glucosamine + diphosphate</text>
        <dbReference type="Rhea" id="RHEA:13509"/>
        <dbReference type="ChEBI" id="CHEBI:15378"/>
        <dbReference type="ChEBI" id="CHEBI:33019"/>
        <dbReference type="ChEBI" id="CHEBI:46398"/>
        <dbReference type="ChEBI" id="CHEBI:57705"/>
        <dbReference type="ChEBI" id="CHEBI:57776"/>
        <dbReference type="EC" id="2.7.7.23"/>
    </reaction>
</comment>
<dbReference type="OrthoDB" id="532420at2759"/>